<dbReference type="AlphaFoldDB" id="A0A517RCJ8"/>
<evidence type="ECO:0008006" key="4">
    <source>
        <dbReference type="Google" id="ProtNLM"/>
    </source>
</evidence>
<gene>
    <name evidence="2" type="ORF">Pan241w_16740</name>
</gene>
<proteinExistence type="predicted"/>
<sequence length="93" mass="10761">MVRKVVILITSSLLLYLLSFIFVVSAPVGILDYSDWDDRIMVIKIYSPVFDAIHYSNSVRDTCFNICSLTGNLENFVLLYGENEIYMVDVYYE</sequence>
<keyword evidence="3" id="KW-1185">Reference proteome</keyword>
<feature type="transmembrane region" description="Helical" evidence="1">
    <location>
        <begin position="6"/>
        <end position="31"/>
    </location>
</feature>
<protein>
    <recommendedName>
        <fullName evidence="4">Transmembrane protein</fullName>
    </recommendedName>
</protein>
<keyword evidence="1" id="KW-0472">Membrane</keyword>
<reference evidence="2 3" key="1">
    <citation type="submission" date="2019-02" db="EMBL/GenBank/DDBJ databases">
        <title>Deep-cultivation of Planctomycetes and their phenomic and genomic characterization uncovers novel biology.</title>
        <authorList>
            <person name="Wiegand S."/>
            <person name="Jogler M."/>
            <person name="Boedeker C."/>
            <person name="Pinto D."/>
            <person name="Vollmers J."/>
            <person name="Rivas-Marin E."/>
            <person name="Kohn T."/>
            <person name="Peeters S.H."/>
            <person name="Heuer A."/>
            <person name="Rast P."/>
            <person name="Oberbeckmann S."/>
            <person name="Bunk B."/>
            <person name="Jeske O."/>
            <person name="Meyerdierks A."/>
            <person name="Storesund J.E."/>
            <person name="Kallscheuer N."/>
            <person name="Luecker S."/>
            <person name="Lage O.M."/>
            <person name="Pohl T."/>
            <person name="Merkel B.J."/>
            <person name="Hornburger P."/>
            <person name="Mueller R.-W."/>
            <person name="Bruemmer F."/>
            <person name="Labrenz M."/>
            <person name="Spormann A.M."/>
            <person name="Op den Camp H."/>
            <person name="Overmann J."/>
            <person name="Amann R."/>
            <person name="Jetten M.S.M."/>
            <person name="Mascher T."/>
            <person name="Medema M.H."/>
            <person name="Devos D.P."/>
            <person name="Kaster A.-K."/>
            <person name="Ovreas L."/>
            <person name="Rohde M."/>
            <person name="Galperin M.Y."/>
            <person name="Jogler C."/>
        </authorList>
    </citation>
    <scope>NUCLEOTIDE SEQUENCE [LARGE SCALE GENOMIC DNA]</scope>
    <source>
        <strain evidence="2 3">Pan241w</strain>
    </source>
</reference>
<name>A0A517RCJ8_9PLAN</name>
<evidence type="ECO:0000313" key="2">
    <source>
        <dbReference type="EMBL" id="QDT41611.1"/>
    </source>
</evidence>
<accession>A0A517RCJ8</accession>
<dbReference type="KEGG" id="gaz:Pan241w_16740"/>
<evidence type="ECO:0000313" key="3">
    <source>
        <dbReference type="Proteomes" id="UP000317171"/>
    </source>
</evidence>
<dbReference type="Proteomes" id="UP000317171">
    <property type="component" value="Chromosome"/>
</dbReference>
<organism evidence="2 3">
    <name type="scientific">Gimesia alba</name>
    <dbReference type="NCBI Taxonomy" id="2527973"/>
    <lineage>
        <taxon>Bacteria</taxon>
        <taxon>Pseudomonadati</taxon>
        <taxon>Planctomycetota</taxon>
        <taxon>Planctomycetia</taxon>
        <taxon>Planctomycetales</taxon>
        <taxon>Planctomycetaceae</taxon>
        <taxon>Gimesia</taxon>
    </lineage>
</organism>
<keyword evidence="1" id="KW-1133">Transmembrane helix</keyword>
<keyword evidence="1" id="KW-0812">Transmembrane</keyword>
<evidence type="ECO:0000256" key="1">
    <source>
        <dbReference type="SAM" id="Phobius"/>
    </source>
</evidence>
<dbReference type="EMBL" id="CP036269">
    <property type="protein sequence ID" value="QDT41611.1"/>
    <property type="molecule type" value="Genomic_DNA"/>
</dbReference>